<gene>
    <name evidence="3" type="ORF">CFOL_v3_02724</name>
</gene>
<feature type="compositionally biased region" description="Basic and acidic residues" evidence="2">
    <location>
        <begin position="280"/>
        <end position="315"/>
    </location>
</feature>
<evidence type="ECO:0000256" key="2">
    <source>
        <dbReference type="SAM" id="MobiDB-lite"/>
    </source>
</evidence>
<dbReference type="PANTHER" id="PTHR12161">
    <property type="entry name" value="IST1 FAMILY MEMBER"/>
    <property type="match status" value="1"/>
</dbReference>
<dbReference type="InterPro" id="IPR042277">
    <property type="entry name" value="IST1-like"/>
</dbReference>
<dbReference type="Gene3D" id="1.20.1260.60">
    <property type="entry name" value="Vacuolar protein sorting-associated protein Ist1"/>
    <property type="match status" value="1"/>
</dbReference>
<dbReference type="FunCoup" id="A0A1Q3AUG0">
    <property type="interactions" value="631"/>
</dbReference>
<dbReference type="EMBL" id="BDDD01000100">
    <property type="protein sequence ID" value="GAV59193.1"/>
    <property type="molecule type" value="Genomic_DNA"/>
</dbReference>
<dbReference type="FunFam" id="1.20.1260.60:FF:000002">
    <property type="entry name" value="Vacuolar protein sorting-associated protein IST1"/>
    <property type="match status" value="1"/>
</dbReference>
<feature type="region of interest" description="Disordered" evidence="2">
    <location>
        <begin position="361"/>
        <end position="393"/>
    </location>
</feature>
<organism evidence="3 4">
    <name type="scientific">Cephalotus follicularis</name>
    <name type="common">Albany pitcher plant</name>
    <dbReference type="NCBI Taxonomy" id="3775"/>
    <lineage>
        <taxon>Eukaryota</taxon>
        <taxon>Viridiplantae</taxon>
        <taxon>Streptophyta</taxon>
        <taxon>Embryophyta</taxon>
        <taxon>Tracheophyta</taxon>
        <taxon>Spermatophyta</taxon>
        <taxon>Magnoliopsida</taxon>
        <taxon>eudicotyledons</taxon>
        <taxon>Gunneridae</taxon>
        <taxon>Pentapetalae</taxon>
        <taxon>rosids</taxon>
        <taxon>fabids</taxon>
        <taxon>Oxalidales</taxon>
        <taxon>Cephalotaceae</taxon>
        <taxon>Cephalotus</taxon>
    </lineage>
</organism>
<dbReference type="Proteomes" id="UP000187406">
    <property type="component" value="Unassembled WGS sequence"/>
</dbReference>
<accession>A0A1Q3AUG0</accession>
<feature type="compositionally biased region" description="Polar residues" evidence="2">
    <location>
        <begin position="200"/>
        <end position="210"/>
    </location>
</feature>
<dbReference type="OrthoDB" id="29853at2759"/>
<name>A0A1Q3AUG0_CEPFO</name>
<comment type="caution">
    <text evidence="3">The sequence shown here is derived from an EMBL/GenBank/DDBJ whole genome shotgun (WGS) entry which is preliminary data.</text>
</comment>
<proteinExistence type="inferred from homology"/>
<feature type="region of interest" description="Disordered" evidence="2">
    <location>
        <begin position="265"/>
        <end position="315"/>
    </location>
</feature>
<dbReference type="STRING" id="3775.A0A1Q3AUG0"/>
<dbReference type="InterPro" id="IPR005061">
    <property type="entry name" value="Ist1"/>
</dbReference>
<reference evidence="4" key="1">
    <citation type="submission" date="2016-04" db="EMBL/GenBank/DDBJ databases">
        <title>Cephalotus genome sequencing.</title>
        <authorList>
            <person name="Fukushima K."/>
            <person name="Hasebe M."/>
            <person name="Fang X."/>
        </authorList>
    </citation>
    <scope>NUCLEOTIDE SEQUENCE [LARGE SCALE GENOMIC DNA]</scope>
    <source>
        <strain evidence="4">cv. St1</strain>
    </source>
</reference>
<evidence type="ECO:0000256" key="1">
    <source>
        <dbReference type="ARBA" id="ARBA00005536"/>
    </source>
</evidence>
<keyword evidence="4" id="KW-1185">Reference proteome</keyword>
<protein>
    <submittedName>
        <fullName evidence="3">Ist1 domain-containing protein</fullName>
    </submittedName>
</protein>
<dbReference type="GO" id="GO:0015031">
    <property type="term" value="P:protein transport"/>
    <property type="evidence" value="ECO:0007669"/>
    <property type="project" value="InterPro"/>
</dbReference>
<evidence type="ECO:0000313" key="3">
    <source>
        <dbReference type="EMBL" id="GAV59193.1"/>
    </source>
</evidence>
<dbReference type="AlphaFoldDB" id="A0A1Q3AUG0"/>
<sequence>MGKKLDALLGRTFKTNKFKPLANLAISRLAVLKQQRHVRCSQARSDVLQLLEQGHHERALLRVEQVIKEQNMLDVFVMTESYCNLVIERVHLIEQERECPDELKEAISSLLFAASRCGDFPELQEIRVLFTSRYGKEFAARAIELRNNCGVNHRMIQKLSTRMPDLESRMKFLKEIAAEKSIVLQLEEGSSLSTEEKTNVSKASTSSGSATLGDDMPMAPEDNNEGFSDSMKARTKYKDVADAAQAAFESAAYAAAAARVAVELSRSHSHDPDDQGSPNLRERKTSDRNEPKKQKSKLENKENHSENQAEGMKRSVDAAELKSVISNSSLNTADDIVEVAMMASDKEDPSKLLEKEIVFDESDNETNHSNDMKSSSGYKLKTGPGYSQSHTGGISKLQGALKLPFSARTRGVRGY</sequence>
<dbReference type="PANTHER" id="PTHR12161:SF16">
    <property type="entry name" value="REGULATOR OF VPS4 ACTIVITY IN THE MVB PATHWAY PROTEIN"/>
    <property type="match status" value="1"/>
</dbReference>
<feature type="region of interest" description="Disordered" evidence="2">
    <location>
        <begin position="189"/>
        <end position="229"/>
    </location>
</feature>
<dbReference type="Pfam" id="PF03398">
    <property type="entry name" value="Ist1"/>
    <property type="match status" value="1"/>
</dbReference>
<comment type="similarity">
    <text evidence="1">Belongs to the IST1 family.</text>
</comment>
<dbReference type="InParanoid" id="A0A1Q3AUG0"/>
<evidence type="ECO:0000313" key="4">
    <source>
        <dbReference type="Proteomes" id="UP000187406"/>
    </source>
</evidence>